<dbReference type="EMBL" id="JANBOI010003165">
    <property type="protein sequence ID" value="KAJ1718851.1"/>
    <property type="molecule type" value="Genomic_DNA"/>
</dbReference>
<gene>
    <name evidence="4" type="primary">wos2_3</name>
    <name evidence="4" type="ORF">LPJ61_006449</name>
</gene>
<protein>
    <submittedName>
        <fullName evidence="4">P23 chaperone protein wos2</fullName>
    </submittedName>
</protein>
<feature type="region of interest" description="Disordered" evidence="2">
    <location>
        <begin position="116"/>
        <end position="142"/>
    </location>
</feature>
<feature type="domain" description="CS" evidence="3">
    <location>
        <begin position="1"/>
        <end position="76"/>
    </location>
</feature>
<proteinExistence type="inferred from homology"/>
<sequence>CKNAIYLTIELHDVPGANIALNEKSIDYSSTTDKQAYAFHLDFFKPVMPEVVKLPSGFKVVLKIAKKEKEWWPRLTKERLLLNFLKTDFERWRDEDESDNEDPGFSSTDLLQFAGIGSLGDMSDGDSDDGGDNGANDDSANA</sequence>
<dbReference type="GO" id="GO:0051087">
    <property type="term" value="F:protein-folding chaperone binding"/>
    <property type="evidence" value="ECO:0007669"/>
    <property type="project" value="TreeGrafter"/>
</dbReference>
<dbReference type="GO" id="GO:0005829">
    <property type="term" value="C:cytosol"/>
    <property type="evidence" value="ECO:0007669"/>
    <property type="project" value="TreeGrafter"/>
</dbReference>
<dbReference type="GO" id="GO:0051879">
    <property type="term" value="F:Hsp90 protein binding"/>
    <property type="evidence" value="ECO:0007669"/>
    <property type="project" value="InterPro"/>
</dbReference>
<organism evidence="4 5">
    <name type="scientific">Coemansia biformis</name>
    <dbReference type="NCBI Taxonomy" id="1286918"/>
    <lineage>
        <taxon>Eukaryota</taxon>
        <taxon>Fungi</taxon>
        <taxon>Fungi incertae sedis</taxon>
        <taxon>Zoopagomycota</taxon>
        <taxon>Kickxellomycotina</taxon>
        <taxon>Kickxellomycetes</taxon>
        <taxon>Kickxellales</taxon>
        <taxon>Kickxellaceae</taxon>
        <taxon>Coemansia</taxon>
    </lineage>
</organism>
<dbReference type="OrthoDB" id="1564555at2759"/>
<dbReference type="GO" id="GO:0005634">
    <property type="term" value="C:nucleus"/>
    <property type="evidence" value="ECO:0007669"/>
    <property type="project" value="TreeGrafter"/>
</dbReference>
<dbReference type="SUPFAM" id="SSF49764">
    <property type="entry name" value="HSP20-like chaperones"/>
    <property type="match status" value="1"/>
</dbReference>
<name>A0A9W7XT40_9FUNG</name>
<dbReference type="GO" id="GO:0051131">
    <property type="term" value="P:chaperone-mediated protein complex assembly"/>
    <property type="evidence" value="ECO:0007669"/>
    <property type="project" value="TreeGrafter"/>
</dbReference>
<evidence type="ECO:0000313" key="5">
    <source>
        <dbReference type="Proteomes" id="UP001143981"/>
    </source>
</evidence>
<dbReference type="PANTHER" id="PTHR22932:SF1">
    <property type="entry name" value="CO-CHAPERONE PROTEIN DAF-41"/>
    <property type="match status" value="1"/>
</dbReference>
<dbReference type="InterPro" id="IPR045250">
    <property type="entry name" value="p23-like"/>
</dbReference>
<evidence type="ECO:0000256" key="2">
    <source>
        <dbReference type="SAM" id="MobiDB-lite"/>
    </source>
</evidence>
<dbReference type="InterPro" id="IPR007052">
    <property type="entry name" value="CS_dom"/>
</dbReference>
<comment type="caution">
    <text evidence="4">The sequence shown here is derived from an EMBL/GenBank/DDBJ whole genome shotgun (WGS) entry which is preliminary data.</text>
</comment>
<dbReference type="PANTHER" id="PTHR22932">
    <property type="entry name" value="TELOMERASE-BINDING PROTEIN P23 HSP90 CO-CHAPERONE"/>
    <property type="match status" value="1"/>
</dbReference>
<dbReference type="PROSITE" id="PS51203">
    <property type="entry name" value="CS"/>
    <property type="match status" value="1"/>
</dbReference>
<keyword evidence="5" id="KW-1185">Reference proteome</keyword>
<dbReference type="GO" id="GO:0006457">
    <property type="term" value="P:protein folding"/>
    <property type="evidence" value="ECO:0007669"/>
    <property type="project" value="TreeGrafter"/>
</dbReference>
<reference evidence="4" key="1">
    <citation type="submission" date="2022-07" db="EMBL/GenBank/DDBJ databases">
        <title>Phylogenomic reconstructions and comparative analyses of Kickxellomycotina fungi.</title>
        <authorList>
            <person name="Reynolds N.K."/>
            <person name="Stajich J.E."/>
            <person name="Barry K."/>
            <person name="Grigoriev I.V."/>
            <person name="Crous P."/>
            <person name="Smith M.E."/>
        </authorList>
    </citation>
    <scope>NUCLEOTIDE SEQUENCE</scope>
    <source>
        <strain evidence="4">BCRC 34381</strain>
    </source>
</reference>
<dbReference type="InterPro" id="IPR008978">
    <property type="entry name" value="HSP20-like_chaperone"/>
</dbReference>
<dbReference type="AlphaFoldDB" id="A0A9W7XT40"/>
<feature type="non-terminal residue" evidence="4">
    <location>
        <position position="1"/>
    </location>
</feature>
<evidence type="ECO:0000259" key="3">
    <source>
        <dbReference type="PROSITE" id="PS51203"/>
    </source>
</evidence>
<accession>A0A9W7XT40</accession>
<dbReference type="CDD" id="cd06465">
    <property type="entry name" value="p23_hB-ind1_like"/>
    <property type="match status" value="1"/>
</dbReference>
<evidence type="ECO:0000256" key="1">
    <source>
        <dbReference type="ARBA" id="ARBA00025733"/>
    </source>
</evidence>
<dbReference type="Proteomes" id="UP001143981">
    <property type="component" value="Unassembled WGS sequence"/>
</dbReference>
<comment type="similarity">
    <text evidence="1">Belongs to the p23/wos2 family.</text>
</comment>
<dbReference type="Gene3D" id="2.60.40.790">
    <property type="match status" value="1"/>
</dbReference>
<evidence type="ECO:0000313" key="4">
    <source>
        <dbReference type="EMBL" id="KAJ1718851.1"/>
    </source>
</evidence>